<proteinExistence type="predicted"/>
<keyword evidence="3" id="KW-0411">Iron-sulfur</keyword>
<dbReference type="InterPro" id="IPR013352">
    <property type="entry name" value="Fe_hydrogenase_subset"/>
</dbReference>
<dbReference type="Pfam" id="PF02256">
    <property type="entry name" value="Fe_hyd_SSU"/>
    <property type="match status" value="1"/>
</dbReference>
<dbReference type="PANTHER" id="PTHR11615">
    <property type="entry name" value="NITRATE, FORMATE, IRON DEHYDROGENASE"/>
    <property type="match status" value="1"/>
</dbReference>
<dbReference type="Pfam" id="PF02906">
    <property type="entry name" value="Fe_hyd_lg_C"/>
    <property type="match status" value="1"/>
</dbReference>
<dbReference type="Gene3D" id="3.30.70.20">
    <property type="match status" value="1"/>
</dbReference>
<dbReference type="Gene3D" id="4.10.260.20">
    <property type="entry name" value="Iron hydrogenase, small subunit"/>
    <property type="match status" value="1"/>
</dbReference>
<sequence length="455" mass="50561">MQVVYIDQDLCTGCERCKEVCPADAISGEYGKPQAIDANKCVFCGQCIQICNAFVSNHAKDNLCIKKKKKERNMLSSVKEPLFAAYNIGHAPLVKEKLRDKSLFKMVQCAPSVRVSIGEDFGLAYGTVTPGKMAAALRRLGFDRVYDTNFGADMTIIEEVSELIKRMSEGATLPMFTSCCPAWVKYVEYFYPALIPHLSTCKSPHQMQGALMKTYGAKIDNVDPGCVYTVSVMPCTAKKFECQRPEMEDSGYRDVDAVLTTRELAYLIKEAGIDFKALPEENFDAPLGDYTGAGAIFGAAGGVMEAALRTGYEFITRNTIPKVDIEEVRIGTGVKRQNIKIGDREFRVVIVAGLKNARPLLEQVKEGKADFDFMEVMACPAGCISGGGQPKVVITTDNFKAYEARKRAIYQHDKNLPFRKSHENPSIKKIYEEFLKEPLGEKSHHLLHTSYIPRS</sequence>
<evidence type="ECO:0000313" key="5">
    <source>
        <dbReference type="EMBL" id="PHJ39190.1"/>
    </source>
</evidence>
<evidence type="ECO:0000256" key="1">
    <source>
        <dbReference type="ARBA" id="ARBA00022723"/>
    </source>
</evidence>
<dbReference type="GO" id="GO:0008901">
    <property type="term" value="F:ferredoxin hydrogenase activity"/>
    <property type="evidence" value="ECO:0007669"/>
    <property type="project" value="InterPro"/>
</dbReference>
<name>A0A2C6LKS4_9FIRM</name>
<feature type="domain" description="4Fe-4S ferredoxin-type" evidence="4">
    <location>
        <begin position="2"/>
        <end position="31"/>
    </location>
</feature>
<evidence type="ECO:0000259" key="4">
    <source>
        <dbReference type="PROSITE" id="PS51379"/>
    </source>
</evidence>
<evidence type="ECO:0000313" key="6">
    <source>
        <dbReference type="Proteomes" id="UP000222564"/>
    </source>
</evidence>
<dbReference type="InterPro" id="IPR017900">
    <property type="entry name" value="4Fe4S_Fe_S_CS"/>
</dbReference>
<keyword evidence="1" id="KW-0479">Metal-binding</keyword>
<comment type="caution">
    <text evidence="5">The sequence shown here is derived from an EMBL/GenBank/DDBJ whole genome shotgun (WGS) entry which is preliminary data.</text>
</comment>
<dbReference type="SUPFAM" id="SSF54862">
    <property type="entry name" value="4Fe-4S ferredoxins"/>
    <property type="match status" value="1"/>
</dbReference>
<dbReference type="GO" id="GO:0051536">
    <property type="term" value="F:iron-sulfur cluster binding"/>
    <property type="evidence" value="ECO:0007669"/>
    <property type="project" value="UniProtKB-KW"/>
</dbReference>
<keyword evidence="2" id="KW-0408">Iron</keyword>
<evidence type="ECO:0000256" key="2">
    <source>
        <dbReference type="ARBA" id="ARBA00023004"/>
    </source>
</evidence>
<dbReference type="SUPFAM" id="SSF53920">
    <property type="entry name" value="Fe-only hydrogenase"/>
    <property type="match status" value="1"/>
</dbReference>
<gene>
    <name evidence="5" type="ORF">P378_04965</name>
</gene>
<keyword evidence="6" id="KW-1185">Reference proteome</keyword>
<dbReference type="PROSITE" id="PS51379">
    <property type="entry name" value="4FE4S_FER_2"/>
    <property type="match status" value="2"/>
</dbReference>
<dbReference type="InterPro" id="IPR003149">
    <property type="entry name" value="Fe_hydrogenase_ssu"/>
</dbReference>
<dbReference type="AlphaFoldDB" id="A0A2C6LKS4"/>
<dbReference type="SMART" id="SM00902">
    <property type="entry name" value="Fe_hyd_SSU"/>
    <property type="match status" value="1"/>
</dbReference>
<dbReference type="InterPro" id="IPR050340">
    <property type="entry name" value="Cytosolic_Fe-S_CAF"/>
</dbReference>
<dbReference type="InterPro" id="IPR036991">
    <property type="entry name" value="Fe_hydrogenase_ssu_sf"/>
</dbReference>
<dbReference type="RefSeq" id="WP_099082394.1">
    <property type="nucleotide sequence ID" value="NZ_AWQQ01000029.1"/>
</dbReference>
<dbReference type="EMBL" id="AWQQ01000029">
    <property type="protein sequence ID" value="PHJ39190.1"/>
    <property type="molecule type" value="Genomic_DNA"/>
</dbReference>
<feature type="domain" description="4Fe-4S ferredoxin-type" evidence="4">
    <location>
        <begin position="32"/>
        <end position="61"/>
    </location>
</feature>
<reference evidence="5 6" key="1">
    <citation type="submission" date="2013-09" db="EMBL/GenBank/DDBJ databases">
        <title>Biodegradation of hydrocarbons in the deep terrestrial subsurface : characterization of a microbial consortium composed of two Desulfotomaculum species originating from a deep geological formation.</title>
        <authorList>
            <person name="Aullo T."/>
            <person name="Berlendis S."/>
            <person name="Lascourreges J.-F."/>
            <person name="Dessort D."/>
            <person name="Saint-Laurent S."/>
            <person name="Schraauwers B."/>
            <person name="Mas J."/>
            <person name="Magot M."/>
            <person name="Ranchou-Peyruse A."/>
        </authorList>
    </citation>
    <scope>NUCLEOTIDE SEQUENCE [LARGE SCALE GENOMIC DNA]</scope>
    <source>
        <strain evidence="5 6">Bs107</strain>
    </source>
</reference>
<dbReference type="Pfam" id="PF13237">
    <property type="entry name" value="Fer4_10"/>
    <property type="match status" value="1"/>
</dbReference>
<accession>A0A2C6LKS4</accession>
<dbReference type="InterPro" id="IPR004108">
    <property type="entry name" value="Fe_hydrogenase_lsu_C"/>
</dbReference>
<dbReference type="PROSITE" id="PS00198">
    <property type="entry name" value="4FE4S_FER_1"/>
    <property type="match status" value="1"/>
</dbReference>
<dbReference type="InterPro" id="IPR009016">
    <property type="entry name" value="Fe_hydrogenase"/>
</dbReference>
<dbReference type="InterPro" id="IPR017896">
    <property type="entry name" value="4Fe4S_Fe-S-bd"/>
</dbReference>
<dbReference type="Gene3D" id="3.40.950.10">
    <property type="entry name" value="Fe-only Hydrogenase (Larger Subunit), Chain L, domain 3"/>
    <property type="match status" value="1"/>
</dbReference>
<organism evidence="5 6">
    <name type="scientific">Desulforamulus profundi</name>
    <dbReference type="NCBI Taxonomy" id="1383067"/>
    <lineage>
        <taxon>Bacteria</taxon>
        <taxon>Bacillati</taxon>
        <taxon>Bacillota</taxon>
        <taxon>Clostridia</taxon>
        <taxon>Eubacteriales</taxon>
        <taxon>Peptococcaceae</taxon>
        <taxon>Desulforamulus</taxon>
    </lineage>
</organism>
<dbReference type="GO" id="GO:0005506">
    <property type="term" value="F:iron ion binding"/>
    <property type="evidence" value="ECO:0007669"/>
    <property type="project" value="InterPro"/>
</dbReference>
<dbReference type="Proteomes" id="UP000222564">
    <property type="component" value="Unassembled WGS sequence"/>
</dbReference>
<protein>
    <submittedName>
        <fullName evidence="5">Fe-Fe hydrogenase 2</fullName>
    </submittedName>
</protein>
<evidence type="ECO:0000256" key="3">
    <source>
        <dbReference type="ARBA" id="ARBA00023014"/>
    </source>
</evidence>
<dbReference type="Gene3D" id="3.40.50.1780">
    <property type="match status" value="1"/>
</dbReference>
<dbReference type="OrthoDB" id="9805142at2"/>
<dbReference type="NCBIfam" id="TIGR02512">
    <property type="entry name" value="FeFe_hydrog_A"/>
    <property type="match status" value="1"/>
</dbReference>